<organism evidence="2 3">
    <name type="scientific">Mesotoga infera</name>
    <dbReference type="NCBI Taxonomy" id="1236046"/>
    <lineage>
        <taxon>Bacteria</taxon>
        <taxon>Thermotogati</taxon>
        <taxon>Thermotogota</taxon>
        <taxon>Thermotogae</taxon>
        <taxon>Kosmotogales</taxon>
        <taxon>Kosmotogaceae</taxon>
        <taxon>Mesotoga</taxon>
    </lineage>
</organism>
<proteinExistence type="predicted"/>
<evidence type="ECO:0000313" key="2">
    <source>
        <dbReference type="EMBL" id="KUK66528.1"/>
    </source>
</evidence>
<dbReference type="EMBL" id="LGGH01000200">
    <property type="protein sequence ID" value="KUK66528.1"/>
    <property type="molecule type" value="Genomic_DNA"/>
</dbReference>
<evidence type="ECO:0008006" key="4">
    <source>
        <dbReference type="Google" id="ProtNLM"/>
    </source>
</evidence>
<gene>
    <name evidence="2" type="ORF">XD86_1161</name>
</gene>
<dbReference type="Pfam" id="PF17253">
    <property type="entry name" value="DUF5320"/>
    <property type="match status" value="1"/>
</dbReference>
<feature type="region of interest" description="Disordered" evidence="1">
    <location>
        <begin position="1"/>
        <end position="24"/>
    </location>
</feature>
<dbReference type="AlphaFoldDB" id="A0A101GXL2"/>
<evidence type="ECO:0000256" key="1">
    <source>
        <dbReference type="SAM" id="MobiDB-lite"/>
    </source>
</evidence>
<comment type="caution">
    <text evidence="2">The sequence shown here is derived from an EMBL/GenBank/DDBJ whole genome shotgun (WGS) entry which is preliminary data.</text>
</comment>
<protein>
    <recommendedName>
        <fullName evidence="4">Cytoplasmic protein</fullName>
    </recommendedName>
</protein>
<accession>A0A101GXL2</accession>
<evidence type="ECO:0000313" key="3">
    <source>
        <dbReference type="Proteomes" id="UP000054260"/>
    </source>
</evidence>
<sequence>MKKRSENMPWRDGTGPEGYGPMTGWGMGNCAPDDQVSMQTPVRNYSYRLYPRRRLFLGRRMGFGGGFGAGRGMGYRFRRWW</sequence>
<dbReference type="InterPro" id="IPR035205">
    <property type="entry name" value="DUF5320"/>
</dbReference>
<name>A0A101GXL2_9BACT</name>
<dbReference type="PATRIC" id="fig|1236046.6.peg.1437"/>
<dbReference type="Proteomes" id="UP000054260">
    <property type="component" value="Unassembled WGS sequence"/>
</dbReference>
<feature type="compositionally biased region" description="Gly residues" evidence="1">
    <location>
        <begin position="15"/>
        <end position="24"/>
    </location>
</feature>
<reference evidence="3" key="1">
    <citation type="journal article" date="2015" name="MBio">
        <title>Genome-Resolved Metagenomic Analysis Reveals Roles for Candidate Phyla and Other Microbial Community Members in Biogeochemical Transformations in Oil Reservoirs.</title>
        <authorList>
            <person name="Hu P."/>
            <person name="Tom L."/>
            <person name="Singh A."/>
            <person name="Thomas B.C."/>
            <person name="Baker B.J."/>
            <person name="Piceno Y.M."/>
            <person name="Andersen G.L."/>
            <person name="Banfield J.F."/>
        </authorList>
    </citation>
    <scope>NUCLEOTIDE SEQUENCE [LARGE SCALE GENOMIC DNA]</scope>
</reference>